<keyword evidence="2" id="KW-1185">Reference proteome</keyword>
<sequence>MSDRQTYFTLRGKSKKDYEFSCYYPEDILPIKDCVYILVIETTYLHLPDTGMDVVFCGEVDSSGLNSISKTYVYDGKTYNILYVGVLEEPSHDERIKIIDDIIQAFQDIKNSLE</sequence>
<dbReference type="AlphaFoldDB" id="A0A7W6HVY4"/>
<reference evidence="1 2" key="1">
    <citation type="submission" date="2020-08" db="EMBL/GenBank/DDBJ databases">
        <title>Genomic Encyclopedia of Type Strains, Phase IV (KMG-IV): sequencing the most valuable type-strain genomes for metagenomic binning, comparative biology and taxonomic classification.</title>
        <authorList>
            <person name="Goeker M."/>
        </authorList>
    </citation>
    <scope>NUCLEOTIDE SEQUENCE [LARGE SCALE GENOMIC DNA]</scope>
    <source>
        <strain evidence="1 2">DSM 105721</strain>
    </source>
</reference>
<dbReference type="GeneID" id="93103329"/>
<organism evidence="1 2">
    <name type="scientific">Butyricimonas faecihominis</name>
    <dbReference type="NCBI Taxonomy" id="1472416"/>
    <lineage>
        <taxon>Bacteria</taxon>
        <taxon>Pseudomonadati</taxon>
        <taxon>Bacteroidota</taxon>
        <taxon>Bacteroidia</taxon>
        <taxon>Bacteroidales</taxon>
        <taxon>Odoribacteraceae</taxon>
        <taxon>Butyricimonas</taxon>
    </lineage>
</organism>
<dbReference type="EMBL" id="JACIES010000002">
    <property type="protein sequence ID" value="MBB4025458.1"/>
    <property type="molecule type" value="Genomic_DNA"/>
</dbReference>
<comment type="caution">
    <text evidence="1">The sequence shown here is derived from an EMBL/GenBank/DDBJ whole genome shotgun (WGS) entry which is preliminary data.</text>
</comment>
<dbReference type="Proteomes" id="UP000546007">
    <property type="component" value="Unassembled WGS sequence"/>
</dbReference>
<proteinExistence type="predicted"/>
<protein>
    <submittedName>
        <fullName evidence="1">Uncharacterized protein</fullName>
    </submittedName>
</protein>
<name>A0A7W6HVY4_9BACT</name>
<gene>
    <name evidence="1" type="ORF">GGR14_001230</name>
</gene>
<evidence type="ECO:0000313" key="2">
    <source>
        <dbReference type="Proteomes" id="UP000546007"/>
    </source>
</evidence>
<accession>A0A7W6HVY4</accession>
<dbReference type="RefSeq" id="WP_124318454.1">
    <property type="nucleotide sequence ID" value="NZ_AP028155.1"/>
</dbReference>
<evidence type="ECO:0000313" key="1">
    <source>
        <dbReference type="EMBL" id="MBB4025458.1"/>
    </source>
</evidence>